<dbReference type="Pfam" id="PF20240">
    <property type="entry name" value="DUF6597"/>
    <property type="match status" value="1"/>
</dbReference>
<sequence length="239" mass="26981">MYRQVRPHPALQPYIDAYWISRSAVASSTRILPDGCVDIILNAGADCGSASEAVRNGKIYLIGTMTRAKTAEMAAESLLIGVRFKPAAFSVFYRFTSLDQVTDLTLELDSGFAFDLKELRRDLQGYLNRYFLGRLVRPRHQLFPVLADMEHHGGQMRMADLASRHCTTVRQLERGFRQHVGIGPKAFMNLLRFRSVLPALQDRPEGSSLQALAFEHGYYDHAHLSAEIRRFTGLPPTRL</sequence>
<evidence type="ECO:0000259" key="4">
    <source>
        <dbReference type="PROSITE" id="PS01124"/>
    </source>
</evidence>
<name>A0A2T3HPC6_9SPHI</name>
<protein>
    <recommendedName>
        <fullName evidence="4">HTH araC/xylS-type domain-containing protein</fullName>
    </recommendedName>
</protein>
<keyword evidence="6" id="KW-1185">Reference proteome</keyword>
<dbReference type="PANTHER" id="PTHR46796">
    <property type="entry name" value="HTH-TYPE TRANSCRIPTIONAL ACTIVATOR RHAS-RELATED"/>
    <property type="match status" value="1"/>
</dbReference>
<dbReference type="InterPro" id="IPR018060">
    <property type="entry name" value="HTH_AraC"/>
</dbReference>
<dbReference type="PROSITE" id="PS01124">
    <property type="entry name" value="HTH_ARAC_FAMILY_2"/>
    <property type="match status" value="1"/>
</dbReference>
<comment type="caution">
    <text evidence="5">The sequence shown here is derived from an EMBL/GenBank/DDBJ whole genome shotgun (WGS) entry which is preliminary data.</text>
</comment>
<dbReference type="GO" id="GO:0003700">
    <property type="term" value="F:DNA-binding transcription factor activity"/>
    <property type="evidence" value="ECO:0007669"/>
    <property type="project" value="InterPro"/>
</dbReference>
<evidence type="ECO:0000256" key="2">
    <source>
        <dbReference type="ARBA" id="ARBA00023125"/>
    </source>
</evidence>
<evidence type="ECO:0000313" key="5">
    <source>
        <dbReference type="EMBL" id="PST84305.1"/>
    </source>
</evidence>
<dbReference type="AlphaFoldDB" id="A0A2T3HPC6"/>
<feature type="domain" description="HTH araC/xylS-type" evidence="4">
    <location>
        <begin position="140"/>
        <end position="239"/>
    </location>
</feature>
<evidence type="ECO:0000256" key="3">
    <source>
        <dbReference type="ARBA" id="ARBA00023163"/>
    </source>
</evidence>
<keyword evidence="1" id="KW-0805">Transcription regulation</keyword>
<dbReference type="EMBL" id="PYLS01000004">
    <property type="protein sequence ID" value="PST84305.1"/>
    <property type="molecule type" value="Genomic_DNA"/>
</dbReference>
<keyword evidence="2" id="KW-0238">DNA-binding</keyword>
<dbReference type="OrthoDB" id="323290at2"/>
<reference evidence="5 6" key="1">
    <citation type="submission" date="2018-03" db="EMBL/GenBank/DDBJ databases">
        <authorList>
            <person name="Keele B.F."/>
        </authorList>
    </citation>
    <scope>NUCLEOTIDE SEQUENCE [LARGE SCALE GENOMIC DNA]</scope>
    <source>
        <strain evidence="5 6">YL28-9</strain>
    </source>
</reference>
<dbReference type="Proteomes" id="UP000240912">
    <property type="component" value="Unassembled WGS sequence"/>
</dbReference>
<evidence type="ECO:0000256" key="1">
    <source>
        <dbReference type="ARBA" id="ARBA00023015"/>
    </source>
</evidence>
<dbReference type="Pfam" id="PF12833">
    <property type="entry name" value="HTH_18"/>
    <property type="match status" value="1"/>
</dbReference>
<dbReference type="Gene3D" id="1.10.10.60">
    <property type="entry name" value="Homeodomain-like"/>
    <property type="match status" value="1"/>
</dbReference>
<accession>A0A2T3HPC6</accession>
<dbReference type="GO" id="GO:0043565">
    <property type="term" value="F:sequence-specific DNA binding"/>
    <property type="evidence" value="ECO:0007669"/>
    <property type="project" value="InterPro"/>
</dbReference>
<dbReference type="SMART" id="SM00342">
    <property type="entry name" value="HTH_ARAC"/>
    <property type="match status" value="1"/>
</dbReference>
<evidence type="ECO:0000313" key="6">
    <source>
        <dbReference type="Proteomes" id="UP000240912"/>
    </source>
</evidence>
<dbReference type="InterPro" id="IPR046532">
    <property type="entry name" value="DUF6597"/>
</dbReference>
<gene>
    <name evidence="5" type="ORF">C7T94_06205</name>
</gene>
<dbReference type="PANTHER" id="PTHR46796:SF13">
    <property type="entry name" value="HTH-TYPE TRANSCRIPTIONAL ACTIVATOR RHAS"/>
    <property type="match status" value="1"/>
</dbReference>
<dbReference type="RefSeq" id="WP_107214404.1">
    <property type="nucleotide sequence ID" value="NZ_KZ686268.1"/>
</dbReference>
<proteinExistence type="predicted"/>
<dbReference type="InterPro" id="IPR050204">
    <property type="entry name" value="AraC_XylS_family_regulators"/>
</dbReference>
<organism evidence="5 6">
    <name type="scientific">Pedobacter yulinensis</name>
    <dbReference type="NCBI Taxonomy" id="2126353"/>
    <lineage>
        <taxon>Bacteria</taxon>
        <taxon>Pseudomonadati</taxon>
        <taxon>Bacteroidota</taxon>
        <taxon>Sphingobacteriia</taxon>
        <taxon>Sphingobacteriales</taxon>
        <taxon>Sphingobacteriaceae</taxon>
        <taxon>Pedobacter</taxon>
    </lineage>
</organism>
<keyword evidence="3" id="KW-0804">Transcription</keyword>